<reference evidence="2 3" key="1">
    <citation type="submission" date="2020-02" db="EMBL/GenBank/DDBJ databases">
        <authorList>
            <person name="Zheng R.K."/>
            <person name="Sun C.M."/>
        </authorList>
    </citation>
    <scope>NUCLEOTIDE SEQUENCE [LARGE SCALE GENOMIC DNA]</scope>
    <source>
        <strain evidence="3">rifampicinis</strain>
    </source>
</reference>
<accession>A0A7S8E9T6</accession>
<proteinExistence type="predicted"/>
<gene>
    <name evidence="2" type="ORF">G4Y79_01275</name>
</gene>
<evidence type="ECO:0000313" key="2">
    <source>
        <dbReference type="EMBL" id="QPC83035.1"/>
    </source>
</evidence>
<name>A0A7S8E9T6_9CHLR</name>
<evidence type="ECO:0000256" key="1">
    <source>
        <dbReference type="SAM" id="MobiDB-lite"/>
    </source>
</evidence>
<protein>
    <submittedName>
        <fullName evidence="2">Uncharacterized protein</fullName>
    </submittedName>
</protein>
<dbReference type="Proteomes" id="UP000594468">
    <property type="component" value="Chromosome"/>
</dbReference>
<dbReference type="EMBL" id="CP062983">
    <property type="protein sequence ID" value="QPC83035.1"/>
    <property type="molecule type" value="Genomic_DNA"/>
</dbReference>
<feature type="region of interest" description="Disordered" evidence="1">
    <location>
        <begin position="49"/>
        <end position="79"/>
    </location>
</feature>
<dbReference type="KEGG" id="pmet:G4Y79_01275"/>
<dbReference type="Gene3D" id="2.60.120.260">
    <property type="entry name" value="Galactose-binding domain-like"/>
    <property type="match status" value="1"/>
</dbReference>
<keyword evidence="3" id="KW-1185">Reference proteome</keyword>
<dbReference type="RefSeq" id="WP_195171104.1">
    <property type="nucleotide sequence ID" value="NZ_CP062983.1"/>
</dbReference>
<evidence type="ECO:0000313" key="3">
    <source>
        <dbReference type="Proteomes" id="UP000594468"/>
    </source>
</evidence>
<organism evidence="2 3">
    <name type="scientific">Phototrophicus methaneseepsis</name>
    <dbReference type="NCBI Taxonomy" id="2710758"/>
    <lineage>
        <taxon>Bacteria</taxon>
        <taxon>Bacillati</taxon>
        <taxon>Chloroflexota</taxon>
        <taxon>Candidatus Thermofontia</taxon>
        <taxon>Phototrophicales</taxon>
        <taxon>Phototrophicaceae</taxon>
        <taxon>Phototrophicus</taxon>
    </lineage>
</organism>
<dbReference type="AlphaFoldDB" id="A0A7S8E9T6"/>
<sequence>MRGIHKLILLILFLLCVATGVLAIWLIQNNQRQNIAVLPTLVVLPSLTPTTTASHTPSPTQTATPTETATATFTPTATATFTPTLTPTLAARLIEIEAVMPGVYVPPTATNFPTGTILLPAPPQPIEPLPDATNEAPPYEGWYSFESDHPLVQYSSPWQPRQVIQASQGQYHRSENTSSMVTFHFEGEGLRIRYVAARNMGMFDIIVDGVLLDTIDAYATELSYPGTGVYFVGSGAHTLNIRSSQNKNPASEGYVIGLDAIQVFRGTVNTLIIPPPAVSATPSPVPQPAAGIELVAAPPTVQATATPIAPGLLSVSVVIAYDENGNRDVDPAEGVAGISVRAVEVGTNRVIAQAFTDSSGYAQLQVVTSSEARIVVPYFGTVWDIPRSRNGGGQASFTLLLRPGNQPGLIP</sequence>